<comment type="caution">
    <text evidence="2">The sequence shown here is derived from an EMBL/GenBank/DDBJ whole genome shotgun (WGS) entry which is preliminary data.</text>
</comment>
<accession>A0AAQ1GIS1</accession>
<keyword evidence="4" id="KW-1185">Reference proteome</keyword>
<gene>
    <name evidence="1" type="ORF">C7400_1093</name>
    <name evidence="2" type="ORF">SAMN05216550_1133</name>
</gene>
<evidence type="ECO:0000313" key="3">
    <source>
        <dbReference type="Proteomes" id="UP000183529"/>
    </source>
</evidence>
<evidence type="ECO:0000313" key="1">
    <source>
        <dbReference type="EMBL" id="PXX15668.1"/>
    </source>
</evidence>
<reference evidence="2 3" key="1">
    <citation type="submission" date="2016-10" db="EMBL/GenBank/DDBJ databases">
        <authorList>
            <person name="Varghese N."/>
            <person name="Submissions S."/>
        </authorList>
    </citation>
    <scope>NUCLEOTIDE SEQUENCE [LARGE SCALE GENOMIC DNA]</scope>
    <source>
        <strain evidence="2 3">LMG 22274</strain>
    </source>
</reference>
<proteinExistence type="predicted"/>
<evidence type="ECO:0000313" key="2">
    <source>
        <dbReference type="EMBL" id="SEK01016.1"/>
    </source>
</evidence>
<organism evidence="2 3">
    <name type="scientific">Paraburkholderia tropica</name>
    <dbReference type="NCBI Taxonomy" id="92647"/>
    <lineage>
        <taxon>Bacteria</taxon>
        <taxon>Pseudomonadati</taxon>
        <taxon>Pseudomonadota</taxon>
        <taxon>Betaproteobacteria</taxon>
        <taxon>Burkholderiales</taxon>
        <taxon>Burkholderiaceae</taxon>
        <taxon>Paraburkholderia</taxon>
    </lineage>
</organism>
<sequence>MGHSRSRKNNRQGVTRSKLLPLSGAMVQATSLQNHLALEALRSRHGASLHVTFLFRAVYLTYLMSDLNDQSREIEVFQEAEAALCRCSSRAEDQGAWHLNDAEIEALKTVLSLHDWQLQTVPAQRYESSCAHLLNFVMDSGCSVIPACEIAV</sequence>
<dbReference type="AlphaFoldDB" id="A0AAQ1GIS1"/>
<evidence type="ECO:0000313" key="4">
    <source>
        <dbReference type="Proteomes" id="UP000247515"/>
    </source>
</evidence>
<dbReference type="EMBL" id="FNZM01000013">
    <property type="protein sequence ID" value="SEK01016.1"/>
    <property type="molecule type" value="Genomic_DNA"/>
</dbReference>
<evidence type="ECO:0008006" key="5">
    <source>
        <dbReference type="Google" id="ProtNLM"/>
    </source>
</evidence>
<dbReference type="EMBL" id="QJJV01000009">
    <property type="protein sequence ID" value="PXX15668.1"/>
    <property type="molecule type" value="Genomic_DNA"/>
</dbReference>
<protein>
    <recommendedName>
        <fullName evidence="5">Fis family transcriptional regulator</fullName>
    </recommendedName>
</protein>
<dbReference type="Proteomes" id="UP000183529">
    <property type="component" value="Unassembled WGS sequence"/>
</dbReference>
<dbReference type="Proteomes" id="UP000247515">
    <property type="component" value="Unassembled WGS sequence"/>
</dbReference>
<reference evidence="1 4" key="2">
    <citation type="submission" date="2018-05" db="EMBL/GenBank/DDBJ databases">
        <title>Genomic Encyclopedia of Type Strains, Phase IV (KMG-V): Genome sequencing to study the core and pangenomes of soil and plant-associated prokaryotes.</title>
        <authorList>
            <person name="Whitman W."/>
        </authorList>
    </citation>
    <scope>NUCLEOTIDE SEQUENCE [LARGE SCALE GENOMIC DNA]</scope>
    <source>
        <strain evidence="1 4">SIr-6563</strain>
    </source>
</reference>
<name>A0AAQ1GIS1_9BURK</name>